<dbReference type="AlphaFoldDB" id="A0A0E0QZF8"/>
<feature type="region of interest" description="Disordered" evidence="1">
    <location>
        <begin position="295"/>
        <end position="324"/>
    </location>
</feature>
<dbReference type="Gramene" id="ORUFI10G11350.1">
    <property type="protein sequence ID" value="ORUFI10G11350.1"/>
    <property type="gene ID" value="ORUFI10G11350"/>
</dbReference>
<keyword evidence="3" id="KW-1185">Reference proteome</keyword>
<evidence type="ECO:0000256" key="1">
    <source>
        <dbReference type="SAM" id="MobiDB-lite"/>
    </source>
</evidence>
<organism evidence="2 3">
    <name type="scientific">Oryza rufipogon</name>
    <name type="common">Brownbeard rice</name>
    <name type="synonym">Asian wild rice</name>
    <dbReference type="NCBI Taxonomy" id="4529"/>
    <lineage>
        <taxon>Eukaryota</taxon>
        <taxon>Viridiplantae</taxon>
        <taxon>Streptophyta</taxon>
        <taxon>Embryophyta</taxon>
        <taxon>Tracheophyta</taxon>
        <taxon>Spermatophyta</taxon>
        <taxon>Magnoliopsida</taxon>
        <taxon>Liliopsida</taxon>
        <taxon>Poales</taxon>
        <taxon>Poaceae</taxon>
        <taxon>BOP clade</taxon>
        <taxon>Oryzoideae</taxon>
        <taxon>Oryzeae</taxon>
        <taxon>Oryzinae</taxon>
        <taxon>Oryza</taxon>
    </lineage>
</organism>
<feature type="compositionally biased region" description="Polar residues" evidence="1">
    <location>
        <begin position="229"/>
        <end position="242"/>
    </location>
</feature>
<sequence length="409" mass="45063">MAAPAAGDRGEEEKTGTNKHGLVPEDLGLLDILDDKHTQARPRTRHEFSSRRVPAPIGANPDDHLSISVGGAAALATRRLLIEEAKAWRRLPREIAGEKKSGMNKHGFPRVFRFVPDDLELLNILDDKLRGVPIDRADDAVDFHETRILDFHRPTSYRCPFFFSGDGLRAPGDCMRICGHLLLQHEEEEGDRSFGGDLARSRRQHLLLRRGANARARDLDRISRLAASRPQSAPTPTTSSVSGAAARVSTADRVLDRMKLVRAARSGRWKSLGSCKKVGVRRRRRPEEHVFDGDKNPVVLERGHGGTGRRVRQDAVGARGSERPVESLRQLQLPLAGISPCRSTNTCGGHGAAIAHRAPARGRGPVTMMFMANQANVAPHRTQSSMSELHQEWHQTTSTPTMPRGGAEF</sequence>
<reference evidence="3" key="1">
    <citation type="submission" date="2013-06" db="EMBL/GenBank/DDBJ databases">
        <authorList>
            <person name="Zhao Q."/>
        </authorList>
    </citation>
    <scope>NUCLEOTIDE SEQUENCE</scope>
    <source>
        <strain evidence="3">cv. W1943</strain>
    </source>
</reference>
<name>A0A0E0QZF8_ORYRU</name>
<evidence type="ECO:0000313" key="3">
    <source>
        <dbReference type="Proteomes" id="UP000008022"/>
    </source>
</evidence>
<proteinExistence type="predicted"/>
<dbReference type="Proteomes" id="UP000008022">
    <property type="component" value="Unassembled WGS sequence"/>
</dbReference>
<accession>A0A0E0QZF8</accession>
<evidence type="ECO:0000313" key="2">
    <source>
        <dbReference type="EnsemblPlants" id="ORUFI10G11350.1"/>
    </source>
</evidence>
<reference evidence="2" key="2">
    <citation type="submission" date="2015-06" db="UniProtKB">
        <authorList>
            <consortium name="EnsemblPlants"/>
        </authorList>
    </citation>
    <scope>IDENTIFICATION</scope>
</reference>
<protein>
    <submittedName>
        <fullName evidence="2">Uncharacterized protein</fullName>
    </submittedName>
</protein>
<feature type="region of interest" description="Disordered" evidence="1">
    <location>
        <begin position="38"/>
        <end position="59"/>
    </location>
</feature>
<dbReference type="HOGENOM" id="CLU_060437_0_0_1"/>
<feature type="region of interest" description="Disordered" evidence="1">
    <location>
        <begin position="224"/>
        <end position="248"/>
    </location>
</feature>
<dbReference type="OMA" id="MFMANQA"/>
<feature type="region of interest" description="Disordered" evidence="1">
    <location>
        <begin position="1"/>
        <end position="23"/>
    </location>
</feature>
<dbReference type="EnsemblPlants" id="ORUFI10G11350.1">
    <property type="protein sequence ID" value="ORUFI10G11350.1"/>
    <property type="gene ID" value="ORUFI10G11350"/>
</dbReference>